<evidence type="ECO:0000313" key="2">
    <source>
        <dbReference type="EMBL" id="KAK7044211.1"/>
    </source>
</evidence>
<protein>
    <submittedName>
        <fullName evidence="2">Uncharacterized protein</fullName>
    </submittedName>
</protein>
<dbReference type="EMBL" id="JAYKXP010000026">
    <property type="protein sequence ID" value="KAK7044211.1"/>
    <property type="molecule type" value="Genomic_DNA"/>
</dbReference>
<comment type="caution">
    <text evidence="2">The sequence shown here is derived from an EMBL/GenBank/DDBJ whole genome shotgun (WGS) entry which is preliminary data.</text>
</comment>
<sequence>MAISIVLFILTMYKCGFRFYKDKFGNNRRMQTPLLSLFMRDGIYWFVPVLGLFISQIIITTHMRATLGEILINPCMVGYSVITSRILLNMKEISVEKTTNTSVSDESQRGGPILLEDMHSTPSKRVSLGRVTIEVHRSI</sequence>
<evidence type="ECO:0000256" key="1">
    <source>
        <dbReference type="SAM" id="Phobius"/>
    </source>
</evidence>
<name>A0AAW0D080_9AGAR</name>
<dbReference type="Proteomes" id="UP001383192">
    <property type="component" value="Unassembled WGS sequence"/>
</dbReference>
<organism evidence="2 3">
    <name type="scientific">Paramarasmius palmivorus</name>
    <dbReference type="NCBI Taxonomy" id="297713"/>
    <lineage>
        <taxon>Eukaryota</taxon>
        <taxon>Fungi</taxon>
        <taxon>Dikarya</taxon>
        <taxon>Basidiomycota</taxon>
        <taxon>Agaricomycotina</taxon>
        <taxon>Agaricomycetes</taxon>
        <taxon>Agaricomycetidae</taxon>
        <taxon>Agaricales</taxon>
        <taxon>Marasmiineae</taxon>
        <taxon>Marasmiaceae</taxon>
        <taxon>Paramarasmius</taxon>
    </lineage>
</organism>
<gene>
    <name evidence="2" type="ORF">VNI00_007932</name>
</gene>
<evidence type="ECO:0000313" key="3">
    <source>
        <dbReference type="Proteomes" id="UP001383192"/>
    </source>
</evidence>
<keyword evidence="3" id="KW-1185">Reference proteome</keyword>
<proteinExistence type="predicted"/>
<keyword evidence="1" id="KW-1133">Transmembrane helix</keyword>
<accession>A0AAW0D080</accession>
<keyword evidence="1" id="KW-0472">Membrane</keyword>
<reference evidence="2 3" key="1">
    <citation type="submission" date="2024-01" db="EMBL/GenBank/DDBJ databases">
        <title>A draft genome for a cacao thread blight-causing isolate of Paramarasmius palmivorus.</title>
        <authorList>
            <person name="Baruah I.K."/>
            <person name="Bukari Y."/>
            <person name="Amoako-Attah I."/>
            <person name="Meinhardt L.W."/>
            <person name="Bailey B.A."/>
            <person name="Cohen S.P."/>
        </authorList>
    </citation>
    <scope>NUCLEOTIDE SEQUENCE [LARGE SCALE GENOMIC DNA]</scope>
    <source>
        <strain evidence="2 3">GH-12</strain>
    </source>
</reference>
<dbReference type="AlphaFoldDB" id="A0AAW0D080"/>
<feature type="transmembrane region" description="Helical" evidence="1">
    <location>
        <begin position="42"/>
        <end position="59"/>
    </location>
</feature>
<keyword evidence="1" id="KW-0812">Transmembrane</keyword>